<dbReference type="Proteomes" id="UP000646548">
    <property type="component" value="Unassembled WGS sequence"/>
</dbReference>
<reference evidence="1" key="1">
    <citation type="journal article" name="BMC Genomics">
        <title>Long-read sequencing and de novo genome assembly of marine medaka (Oryzias melastigma).</title>
        <authorList>
            <person name="Liang P."/>
            <person name="Saqib H.S.A."/>
            <person name="Ni X."/>
            <person name="Shen Y."/>
        </authorList>
    </citation>
    <scope>NUCLEOTIDE SEQUENCE</scope>
    <source>
        <strain evidence="1">Bigg-433</strain>
    </source>
</reference>
<sequence length="101" mass="10633">MRSLKHPAPSAAAAESLGPALLLLAKHHVCSPPKQFPQRACALHGQMSAELLHPLCLCGPSLTARSSAPVVADHGSLVTNHIHPFGLHKNVAGHLPLVSFY</sequence>
<accession>A0A834L3C5</accession>
<proteinExistence type="predicted"/>
<dbReference type="AlphaFoldDB" id="A0A834L3C5"/>
<organism evidence="1 2">
    <name type="scientific">Oryzias melastigma</name>
    <name type="common">Marine medaka</name>
    <dbReference type="NCBI Taxonomy" id="30732"/>
    <lineage>
        <taxon>Eukaryota</taxon>
        <taxon>Metazoa</taxon>
        <taxon>Chordata</taxon>
        <taxon>Craniata</taxon>
        <taxon>Vertebrata</taxon>
        <taxon>Euteleostomi</taxon>
        <taxon>Actinopterygii</taxon>
        <taxon>Neopterygii</taxon>
        <taxon>Teleostei</taxon>
        <taxon>Neoteleostei</taxon>
        <taxon>Acanthomorphata</taxon>
        <taxon>Ovalentaria</taxon>
        <taxon>Atherinomorphae</taxon>
        <taxon>Beloniformes</taxon>
        <taxon>Adrianichthyidae</taxon>
        <taxon>Oryziinae</taxon>
        <taxon>Oryzias</taxon>
    </lineage>
</organism>
<evidence type="ECO:0000313" key="1">
    <source>
        <dbReference type="EMBL" id="KAF6739931.1"/>
    </source>
</evidence>
<dbReference type="EMBL" id="WKFB01000002">
    <property type="protein sequence ID" value="KAF6739931.1"/>
    <property type="molecule type" value="Genomic_DNA"/>
</dbReference>
<protein>
    <submittedName>
        <fullName evidence="1">Uncharacterized protein</fullName>
    </submittedName>
</protein>
<gene>
    <name evidence="1" type="ORF">FQA47_023963</name>
</gene>
<name>A0A834L3C5_ORYME</name>
<comment type="caution">
    <text evidence="1">The sequence shown here is derived from an EMBL/GenBank/DDBJ whole genome shotgun (WGS) entry which is preliminary data.</text>
</comment>
<evidence type="ECO:0000313" key="2">
    <source>
        <dbReference type="Proteomes" id="UP000646548"/>
    </source>
</evidence>